<evidence type="ECO:0000256" key="3">
    <source>
        <dbReference type="SAM" id="SignalP"/>
    </source>
</evidence>
<dbReference type="Pfam" id="PF10342">
    <property type="entry name" value="Kre9_KNH"/>
    <property type="match status" value="1"/>
</dbReference>
<feature type="domain" description="Yeast cell wall synthesis Kre9/Knh1-like N-terminal" evidence="4">
    <location>
        <begin position="31"/>
        <end position="108"/>
    </location>
</feature>
<protein>
    <recommendedName>
        <fullName evidence="4">Yeast cell wall synthesis Kre9/Knh1-like N-terminal domain-containing protein</fullName>
    </recommendedName>
</protein>
<dbReference type="AlphaFoldDB" id="A0A9W4HXM7"/>
<dbReference type="PANTHER" id="PTHR40633:SF6">
    <property type="entry name" value="MATRIX PROTEIN, PUTATIVE (AFU_ORTHOLOGUE AFUA_8G05410)-RELATED"/>
    <property type="match status" value="1"/>
</dbReference>
<reference evidence="5" key="1">
    <citation type="submission" date="2021-07" db="EMBL/GenBank/DDBJ databases">
        <authorList>
            <person name="Branca A.L. A."/>
        </authorList>
    </citation>
    <scope>NUCLEOTIDE SEQUENCE</scope>
</reference>
<feature type="region of interest" description="Disordered" evidence="2">
    <location>
        <begin position="114"/>
        <end position="198"/>
    </location>
</feature>
<evidence type="ECO:0000256" key="1">
    <source>
        <dbReference type="ARBA" id="ARBA00022729"/>
    </source>
</evidence>
<proteinExistence type="predicted"/>
<comment type="caution">
    <text evidence="5">The sequence shown here is derived from an EMBL/GenBank/DDBJ whole genome shotgun (WGS) entry which is preliminary data.</text>
</comment>
<feature type="signal peptide" evidence="3">
    <location>
        <begin position="1"/>
        <end position="20"/>
    </location>
</feature>
<evidence type="ECO:0000313" key="6">
    <source>
        <dbReference type="Proteomes" id="UP001153618"/>
    </source>
</evidence>
<evidence type="ECO:0000259" key="4">
    <source>
        <dbReference type="Pfam" id="PF10342"/>
    </source>
</evidence>
<dbReference type="InterPro" id="IPR018466">
    <property type="entry name" value="Kre9/Knh1-like_N"/>
</dbReference>
<dbReference type="PANTHER" id="PTHR40633">
    <property type="entry name" value="MATRIX PROTEIN, PUTATIVE (AFU_ORTHOLOGUE AFUA_8G05410)-RELATED"/>
    <property type="match status" value="1"/>
</dbReference>
<name>A0A9W4HXM7_PENOL</name>
<feature type="compositionally biased region" description="Low complexity" evidence="2">
    <location>
        <begin position="125"/>
        <end position="186"/>
    </location>
</feature>
<dbReference type="OrthoDB" id="5589325at2759"/>
<keyword evidence="6" id="KW-1185">Reference proteome</keyword>
<keyword evidence="1 3" id="KW-0732">Signal</keyword>
<sequence length="225" mass="23234">MYFSPALIAVAASFVTLGLAVDPLSFNSWPTEPLQAGKPITLTWSGGDPYTPVTIMLREGSSTKLKDVKAITDQGHEGTFTWTPDSDVKAGHNYAFQIKQGAEINYTALLKSSDKPSADLDDDNTTTGATTGTTTGTQTSGTSTQTTGTTMTTSKHLISSSASASGSPSSSAATTTTTESKPTGTEVVNGKEPDTTDAVQTGAASIPQYSTQLFMGVAGVLAYLV</sequence>
<feature type="chain" id="PRO_5040779265" description="Yeast cell wall synthesis Kre9/Knh1-like N-terminal domain-containing protein" evidence="3">
    <location>
        <begin position="21"/>
        <end position="225"/>
    </location>
</feature>
<gene>
    <name evidence="5" type="ORF">POLS_LOCUS6299</name>
</gene>
<dbReference type="Proteomes" id="UP001153618">
    <property type="component" value="Unassembled WGS sequence"/>
</dbReference>
<evidence type="ECO:0000256" key="2">
    <source>
        <dbReference type="SAM" id="MobiDB-lite"/>
    </source>
</evidence>
<organism evidence="5 6">
    <name type="scientific">Penicillium olsonii</name>
    <dbReference type="NCBI Taxonomy" id="99116"/>
    <lineage>
        <taxon>Eukaryota</taxon>
        <taxon>Fungi</taxon>
        <taxon>Dikarya</taxon>
        <taxon>Ascomycota</taxon>
        <taxon>Pezizomycotina</taxon>
        <taxon>Eurotiomycetes</taxon>
        <taxon>Eurotiomycetidae</taxon>
        <taxon>Eurotiales</taxon>
        <taxon>Aspergillaceae</taxon>
        <taxon>Penicillium</taxon>
    </lineage>
</organism>
<accession>A0A9W4HXM7</accession>
<evidence type="ECO:0000313" key="5">
    <source>
        <dbReference type="EMBL" id="CAG8158983.1"/>
    </source>
</evidence>
<dbReference type="EMBL" id="CAJVOS010000035">
    <property type="protein sequence ID" value="CAG8158983.1"/>
    <property type="molecule type" value="Genomic_DNA"/>
</dbReference>
<dbReference type="InterPro" id="IPR052982">
    <property type="entry name" value="SRP1/TIP1-like"/>
</dbReference>